<evidence type="ECO:0000256" key="1">
    <source>
        <dbReference type="SAM" id="MobiDB-lite"/>
    </source>
</evidence>
<feature type="chain" id="PRO_5010567802" description="SLH domain-containing protein" evidence="2">
    <location>
        <begin position="26"/>
        <end position="445"/>
    </location>
</feature>
<dbReference type="EMBL" id="MRCE01000003">
    <property type="protein sequence ID" value="OKH40199.1"/>
    <property type="molecule type" value="Genomic_DNA"/>
</dbReference>
<dbReference type="PROSITE" id="PS51272">
    <property type="entry name" value="SLH"/>
    <property type="match status" value="2"/>
</dbReference>
<evidence type="ECO:0000256" key="2">
    <source>
        <dbReference type="SAM" id="SignalP"/>
    </source>
</evidence>
<evidence type="ECO:0000313" key="4">
    <source>
        <dbReference type="EMBL" id="OKH40199.1"/>
    </source>
</evidence>
<accession>A0A1U7IS57</accession>
<comment type="caution">
    <text evidence="4">The sequence shown here is derived from an EMBL/GenBank/DDBJ whole genome shotgun (WGS) entry which is preliminary data.</text>
</comment>
<feature type="region of interest" description="Disordered" evidence="1">
    <location>
        <begin position="165"/>
        <end position="186"/>
    </location>
</feature>
<organism evidence="4 5">
    <name type="scientific">[Phormidium ambiguum] IAM M-71</name>
    <dbReference type="NCBI Taxonomy" id="454136"/>
    <lineage>
        <taxon>Bacteria</taxon>
        <taxon>Bacillati</taxon>
        <taxon>Cyanobacteriota</taxon>
        <taxon>Cyanophyceae</taxon>
        <taxon>Oscillatoriophycideae</taxon>
        <taxon>Aerosakkonematales</taxon>
        <taxon>Aerosakkonemataceae</taxon>
        <taxon>Floridanema</taxon>
    </lineage>
</organism>
<feature type="compositionally biased region" description="Polar residues" evidence="1">
    <location>
        <begin position="165"/>
        <end position="179"/>
    </location>
</feature>
<protein>
    <recommendedName>
        <fullName evidence="3">SLH domain-containing protein</fullName>
    </recommendedName>
</protein>
<feature type="region of interest" description="Disordered" evidence="1">
    <location>
        <begin position="44"/>
        <end position="66"/>
    </location>
</feature>
<reference evidence="4 5" key="1">
    <citation type="submission" date="2016-11" db="EMBL/GenBank/DDBJ databases">
        <title>Draft Genome Sequences of Nine Cyanobacterial Strains from Diverse Habitats.</title>
        <authorList>
            <person name="Zhu T."/>
            <person name="Hou S."/>
            <person name="Lu X."/>
            <person name="Hess W.R."/>
        </authorList>
    </citation>
    <scope>NUCLEOTIDE SEQUENCE [LARGE SCALE GENOMIC DNA]</scope>
    <source>
        <strain evidence="4 5">IAM M-71</strain>
    </source>
</reference>
<name>A0A1U7IS57_9CYAN</name>
<dbReference type="InterPro" id="IPR001119">
    <property type="entry name" value="SLH_dom"/>
</dbReference>
<dbReference type="AlphaFoldDB" id="A0A1U7IS57"/>
<dbReference type="PANTHER" id="PTHR33740:SF3">
    <property type="entry name" value="GPI-ANCHORED ADHESIN-LIKE PROTEIN"/>
    <property type="match status" value="1"/>
</dbReference>
<evidence type="ECO:0000259" key="3">
    <source>
        <dbReference type="PROSITE" id="PS51272"/>
    </source>
</evidence>
<feature type="signal peptide" evidence="2">
    <location>
        <begin position="1"/>
        <end position="25"/>
    </location>
</feature>
<keyword evidence="2" id="KW-0732">Signal</keyword>
<dbReference type="OrthoDB" id="452152at2"/>
<dbReference type="Proteomes" id="UP000185860">
    <property type="component" value="Unassembled WGS sequence"/>
</dbReference>
<feature type="domain" description="SLH" evidence="3">
    <location>
        <begin position="210"/>
        <end position="281"/>
    </location>
</feature>
<evidence type="ECO:0000313" key="5">
    <source>
        <dbReference type="Proteomes" id="UP000185860"/>
    </source>
</evidence>
<dbReference type="PROSITE" id="PS51257">
    <property type="entry name" value="PROKAR_LIPOPROTEIN"/>
    <property type="match status" value="1"/>
</dbReference>
<proteinExistence type="predicted"/>
<gene>
    <name evidence="4" type="ORF">NIES2119_04590</name>
</gene>
<sequence>MVYTNRPTISLTVIILVLSSLTACANSPASKNLEQSFAADPQLKQNPVNLGENTNNTNPPNQPLAELPSDFPTEIPRYPNAQLQEVTSTTPATNTRWFTPDSADKIQGFYKQQFQNNNWQILGEPNQQAGSLEARLNDLKVTVAAVPTQNPGVTEFTIQYVKETQQPTAEKTPENNVTLTPPAEATPEVAATATPQETSAPDATILTGTSLVFGDVEKAPKELRSFVSELGELGVLTPAKVAGKTESNNPIFEPNKVITKREFARWLMAANNQIKVNQPAKQIRLANESSQPAFQDVPRTDPDFSAIQGLAEAGIIPSQLSGDNTALLFRPDAPLTREQMILWKVPLDTKLTTSGATFDAIKQTWGFQDTFKIEPNALKAVLTDFQNGDASNIRRVYGYTTLFQPKKPVTRAEAAGTIWFFGTVSEGISAKEALKVKNQSNSTSN</sequence>
<feature type="domain" description="SLH" evidence="3">
    <location>
        <begin position="290"/>
        <end position="358"/>
    </location>
</feature>
<dbReference type="PANTHER" id="PTHR33740">
    <property type="entry name" value="GPI-ANCHORED ADHESIN-LIKE PROTEIN"/>
    <property type="match status" value="1"/>
</dbReference>
<feature type="compositionally biased region" description="Low complexity" evidence="1">
    <location>
        <begin position="46"/>
        <end position="59"/>
    </location>
</feature>
<dbReference type="STRING" id="454136.NIES2119_04590"/>
<dbReference type="Pfam" id="PF00395">
    <property type="entry name" value="SLH"/>
    <property type="match status" value="2"/>
</dbReference>